<dbReference type="InterPro" id="IPR045943">
    <property type="entry name" value="DUF6363"/>
</dbReference>
<dbReference type="InterPro" id="IPR037483">
    <property type="entry name" value="YjjU-like"/>
</dbReference>
<dbReference type="InterPro" id="IPR016035">
    <property type="entry name" value="Acyl_Trfase/lysoPLipase"/>
</dbReference>
<keyword evidence="2 4" id="KW-0442">Lipid degradation</keyword>
<evidence type="ECO:0000313" key="6">
    <source>
        <dbReference type="EMBL" id="WZL70512.1"/>
    </source>
</evidence>
<keyword evidence="7" id="KW-1185">Reference proteome</keyword>
<feature type="domain" description="PNPLA" evidence="5">
    <location>
        <begin position="6"/>
        <end position="172"/>
    </location>
</feature>
<dbReference type="PROSITE" id="PS51635">
    <property type="entry name" value="PNPLA"/>
    <property type="match status" value="1"/>
</dbReference>
<sequence length="287" mass="32978">MENIGLVLEGGGMRGLYTSGVLDFFIDQNIYFPYVIGVSAGACNAISYISRQKGRSKNINVNYVRDKRYISIGRLIKDKELFGTDFLFNDIPNVLCPLDYETFNKAKETFVVCTTDCESGKPVYFYKDNSSEFFDTVKASMSLPFISKIVKIQDKCLLDGGIADAIPIKKSISDGNKYNVVILTRHADYRKKPFKNKKFANYFYPQYPNLVEALCKRHEIYNETLDYIDQLESCGKVFVIRPSEPLPVKRIERNPKKLLDVYNKGYHDAEKIYPHLTQWISKIDRAV</sequence>
<evidence type="ECO:0000259" key="5">
    <source>
        <dbReference type="PROSITE" id="PS51635"/>
    </source>
</evidence>
<dbReference type="SUPFAM" id="SSF52151">
    <property type="entry name" value="FabD/lysophospholipase-like"/>
    <property type="match status" value="1"/>
</dbReference>
<accession>A0ABZ2Y588</accession>
<dbReference type="PANTHER" id="PTHR14226:SF25">
    <property type="entry name" value="PHOSPHOESTERASE"/>
    <property type="match status" value="1"/>
</dbReference>
<evidence type="ECO:0000256" key="3">
    <source>
        <dbReference type="ARBA" id="ARBA00023098"/>
    </source>
</evidence>
<dbReference type="EMBL" id="CP121687">
    <property type="protein sequence ID" value="WZL70512.1"/>
    <property type="molecule type" value="Genomic_DNA"/>
</dbReference>
<feature type="short sequence motif" description="GXGXXG" evidence="4">
    <location>
        <begin position="10"/>
        <end position="15"/>
    </location>
</feature>
<protein>
    <submittedName>
        <fullName evidence="6">Patatin family protein</fullName>
    </submittedName>
</protein>
<organism evidence="6 7">
    <name type="scientific">Defluviitalea saccharophila</name>
    <dbReference type="NCBI Taxonomy" id="879970"/>
    <lineage>
        <taxon>Bacteria</taxon>
        <taxon>Bacillati</taxon>
        <taxon>Bacillota</taxon>
        <taxon>Clostridia</taxon>
        <taxon>Lachnospirales</taxon>
        <taxon>Defluviitaleaceae</taxon>
        <taxon>Defluviitalea</taxon>
    </lineage>
</organism>
<evidence type="ECO:0000256" key="2">
    <source>
        <dbReference type="ARBA" id="ARBA00022963"/>
    </source>
</evidence>
<dbReference type="Proteomes" id="UP001486565">
    <property type="component" value="Chromosome"/>
</dbReference>
<gene>
    <name evidence="6" type="ORF">QBE51_02985</name>
</gene>
<dbReference type="CDD" id="cd07208">
    <property type="entry name" value="Pat_hypo_Ecoli_yjju_like"/>
    <property type="match status" value="1"/>
</dbReference>
<evidence type="ECO:0000313" key="7">
    <source>
        <dbReference type="Proteomes" id="UP001486565"/>
    </source>
</evidence>
<dbReference type="Gene3D" id="3.40.1090.10">
    <property type="entry name" value="Cytosolic phospholipase A2 catalytic domain"/>
    <property type="match status" value="2"/>
</dbReference>
<reference evidence="6 7" key="1">
    <citation type="submission" date="2023-03" db="EMBL/GenBank/DDBJ databases">
        <title>Novel Species.</title>
        <authorList>
            <person name="Ma S."/>
        </authorList>
    </citation>
    <scope>NUCLEOTIDE SEQUENCE [LARGE SCALE GENOMIC DNA]</scope>
    <source>
        <strain evidence="6 7">LIND6LT2</strain>
    </source>
</reference>
<proteinExistence type="predicted"/>
<name>A0ABZ2Y588_9FIRM</name>
<dbReference type="InterPro" id="IPR002641">
    <property type="entry name" value="PNPLA_dom"/>
</dbReference>
<dbReference type="Pfam" id="PF19890">
    <property type="entry name" value="DUF6363"/>
    <property type="match status" value="1"/>
</dbReference>
<dbReference type="Pfam" id="PF01734">
    <property type="entry name" value="Patatin"/>
    <property type="match status" value="1"/>
</dbReference>
<feature type="active site" description="Nucleophile" evidence="4">
    <location>
        <position position="39"/>
    </location>
</feature>
<dbReference type="InterPro" id="IPR050301">
    <property type="entry name" value="NTE"/>
</dbReference>
<feature type="short sequence motif" description="GXSXG" evidence="4">
    <location>
        <begin position="37"/>
        <end position="41"/>
    </location>
</feature>
<evidence type="ECO:0000256" key="4">
    <source>
        <dbReference type="PROSITE-ProRule" id="PRU01161"/>
    </source>
</evidence>
<dbReference type="PANTHER" id="PTHR14226">
    <property type="entry name" value="NEUROPATHY TARGET ESTERASE/SWISS CHEESE D.MELANOGASTER"/>
    <property type="match status" value="1"/>
</dbReference>
<evidence type="ECO:0000256" key="1">
    <source>
        <dbReference type="ARBA" id="ARBA00022801"/>
    </source>
</evidence>
<feature type="active site" description="Proton acceptor" evidence="4">
    <location>
        <position position="159"/>
    </location>
</feature>
<keyword evidence="3 4" id="KW-0443">Lipid metabolism</keyword>
<dbReference type="RefSeq" id="WP_341877478.1">
    <property type="nucleotide sequence ID" value="NZ_CP121687.1"/>
</dbReference>
<feature type="short sequence motif" description="DGA/G" evidence="4">
    <location>
        <begin position="159"/>
        <end position="161"/>
    </location>
</feature>
<keyword evidence="1 4" id="KW-0378">Hydrolase</keyword>